<dbReference type="SUPFAM" id="SSF53300">
    <property type="entry name" value="vWA-like"/>
    <property type="match status" value="1"/>
</dbReference>
<dbReference type="EMBL" id="JAPDOD010000025">
    <property type="protein sequence ID" value="MDA0163523.1"/>
    <property type="molecule type" value="Genomic_DNA"/>
</dbReference>
<dbReference type="AlphaFoldDB" id="A0A9X3N299"/>
<keyword evidence="5" id="KW-1185">Reference proteome</keyword>
<dbReference type="PROSITE" id="PS50234">
    <property type="entry name" value="VWFA"/>
    <property type="match status" value="1"/>
</dbReference>
<keyword evidence="1" id="KW-0472">Membrane</keyword>
<gene>
    <name evidence="4" type="ORF">OM076_24835</name>
</gene>
<dbReference type="InterPro" id="IPR036465">
    <property type="entry name" value="vWFA_dom_sf"/>
</dbReference>
<dbReference type="Gene3D" id="3.40.50.410">
    <property type="entry name" value="von Willebrand factor, type A domain"/>
    <property type="match status" value="1"/>
</dbReference>
<feature type="domain" description="VWFA" evidence="3">
    <location>
        <begin position="29"/>
        <end position="215"/>
    </location>
</feature>
<evidence type="ECO:0000313" key="5">
    <source>
        <dbReference type="Proteomes" id="UP001149140"/>
    </source>
</evidence>
<protein>
    <submittedName>
        <fullName evidence="4">VWA domain-containing protein</fullName>
    </submittedName>
</protein>
<feature type="transmembrane region" description="Helical" evidence="1">
    <location>
        <begin position="410"/>
        <end position="433"/>
    </location>
</feature>
<evidence type="ECO:0000259" key="3">
    <source>
        <dbReference type="PROSITE" id="PS50234"/>
    </source>
</evidence>
<keyword evidence="1" id="KW-1133">Transmembrane helix</keyword>
<comment type="caution">
    <text evidence="4">The sequence shown here is derived from an EMBL/GenBank/DDBJ whole genome shotgun (WGS) entry which is preliminary data.</text>
</comment>
<evidence type="ECO:0000256" key="2">
    <source>
        <dbReference type="SAM" id="SignalP"/>
    </source>
</evidence>
<evidence type="ECO:0000313" key="4">
    <source>
        <dbReference type="EMBL" id="MDA0163523.1"/>
    </source>
</evidence>
<dbReference type="InterPro" id="IPR002035">
    <property type="entry name" value="VWF_A"/>
</dbReference>
<reference evidence="4" key="1">
    <citation type="submission" date="2022-10" db="EMBL/GenBank/DDBJ databases">
        <title>The WGS of Solirubrobacter ginsenosidimutans DSM 21036.</title>
        <authorList>
            <person name="Jiang Z."/>
        </authorList>
    </citation>
    <scope>NUCLEOTIDE SEQUENCE</scope>
    <source>
        <strain evidence="4">DSM 21036</strain>
    </source>
</reference>
<dbReference type="RefSeq" id="WP_270042768.1">
    <property type="nucleotide sequence ID" value="NZ_JAPDOD010000025.1"/>
</dbReference>
<dbReference type="PANTHER" id="PTHR37464">
    <property type="entry name" value="BLL2463 PROTEIN"/>
    <property type="match status" value="1"/>
</dbReference>
<dbReference type="SMART" id="SM00327">
    <property type="entry name" value="VWA"/>
    <property type="match status" value="1"/>
</dbReference>
<dbReference type="Pfam" id="PF00092">
    <property type="entry name" value="VWA"/>
    <property type="match status" value="1"/>
</dbReference>
<organism evidence="4 5">
    <name type="scientific">Solirubrobacter ginsenosidimutans</name>
    <dbReference type="NCBI Taxonomy" id="490573"/>
    <lineage>
        <taxon>Bacteria</taxon>
        <taxon>Bacillati</taxon>
        <taxon>Actinomycetota</taxon>
        <taxon>Thermoleophilia</taxon>
        <taxon>Solirubrobacterales</taxon>
        <taxon>Solirubrobacteraceae</taxon>
        <taxon>Solirubrobacter</taxon>
    </lineage>
</organism>
<name>A0A9X3N299_9ACTN</name>
<keyword evidence="1" id="KW-0812">Transmembrane</keyword>
<proteinExistence type="predicted"/>
<feature type="signal peptide" evidence="2">
    <location>
        <begin position="1"/>
        <end position="21"/>
    </location>
</feature>
<accession>A0A9X3N299</accession>
<dbReference type="PANTHER" id="PTHR37464:SF1">
    <property type="entry name" value="BLL2463 PROTEIN"/>
    <property type="match status" value="1"/>
</dbReference>
<evidence type="ECO:0000256" key="1">
    <source>
        <dbReference type="SAM" id="Phobius"/>
    </source>
</evidence>
<feature type="chain" id="PRO_5040963919" evidence="2">
    <location>
        <begin position="22"/>
        <end position="438"/>
    </location>
</feature>
<keyword evidence="2" id="KW-0732">Signal</keyword>
<sequence>MTGRLLLVLALLCVFAPAARAQTTDQRNRAVIVLDASKSMNEDAGNGGTRLDAAKQAVGTLVDRLPEGVPLGLRVYGSKVSEVSRAEGCRDTELTVPVGPLDKSALTSTVNALQGKGRTPIGRSLLAVPDDLGAAEGRRSVVLITDGGDNCAPPDPCKAAEQVAKRGVDLSISVVGFQVNDRVQKQLRCIAAAGGGSYVGVDDADKLGDELLALLSRAFRSYEPAGTKVTGGATREQAVPIGTGLFQDVLPNDGTKRWFSVDVPEGRRLVISGTAIPPLDAGGAGGFQLWMWAPGETGDFTAFESNHMDNTPGIFGSTLTESIRMRPGDPAGRYVFMTQMEPAGRDTFSADIPVELAVSTIMRGDPLGVVAPGKLATPTPTPTATAMAAKPGATATVAASEDGGSGTLSAWLLVIGLGVAGVAVGMLAAAVLARKAAA</sequence>
<dbReference type="Proteomes" id="UP001149140">
    <property type="component" value="Unassembled WGS sequence"/>
</dbReference>